<dbReference type="SUPFAM" id="SSF56112">
    <property type="entry name" value="Protein kinase-like (PK-like)"/>
    <property type="match status" value="1"/>
</dbReference>
<dbReference type="EMBL" id="VJMH01003956">
    <property type="protein sequence ID" value="KAF0704261.1"/>
    <property type="molecule type" value="Genomic_DNA"/>
</dbReference>
<proteinExistence type="predicted"/>
<reference evidence="2" key="1">
    <citation type="submission" date="2019-06" db="EMBL/GenBank/DDBJ databases">
        <title>Genomics analysis of Aphanomyces spp. identifies a new class of oomycete effector associated with host adaptation.</title>
        <authorList>
            <person name="Gaulin E."/>
        </authorList>
    </citation>
    <scope>NUCLEOTIDE SEQUENCE</scope>
    <source>
        <strain evidence="2">CBS 578.67</strain>
    </source>
</reference>
<dbReference type="PANTHER" id="PTHR44167:SF24">
    <property type="entry name" value="SERINE_THREONINE-PROTEIN KINASE CHK2"/>
    <property type="match status" value="1"/>
</dbReference>
<dbReference type="InterPro" id="IPR011009">
    <property type="entry name" value="Kinase-like_dom_sf"/>
</dbReference>
<dbReference type="OrthoDB" id="66170at2759"/>
<dbReference type="Pfam" id="PF00069">
    <property type="entry name" value="Pkinase"/>
    <property type="match status" value="1"/>
</dbReference>
<gene>
    <name evidence="2" type="ORF">As57867_007372</name>
</gene>
<dbReference type="InterPro" id="IPR000719">
    <property type="entry name" value="Prot_kinase_dom"/>
</dbReference>
<feature type="domain" description="Protein kinase" evidence="1">
    <location>
        <begin position="1"/>
        <end position="220"/>
    </location>
</feature>
<dbReference type="AlphaFoldDB" id="A0A6A4YZ43"/>
<dbReference type="GO" id="GO:0005634">
    <property type="term" value="C:nucleus"/>
    <property type="evidence" value="ECO:0007669"/>
    <property type="project" value="TreeGrafter"/>
</dbReference>
<dbReference type="PANTHER" id="PTHR44167">
    <property type="entry name" value="OVARIAN-SPECIFIC SERINE/THREONINE-PROTEIN KINASE LOK-RELATED"/>
    <property type="match status" value="1"/>
</dbReference>
<organism evidence="2">
    <name type="scientific">Aphanomyces stellatus</name>
    <dbReference type="NCBI Taxonomy" id="120398"/>
    <lineage>
        <taxon>Eukaryota</taxon>
        <taxon>Sar</taxon>
        <taxon>Stramenopiles</taxon>
        <taxon>Oomycota</taxon>
        <taxon>Saprolegniomycetes</taxon>
        <taxon>Saprolegniales</taxon>
        <taxon>Verrucalvaceae</taxon>
        <taxon>Aphanomyces</taxon>
    </lineage>
</organism>
<sequence length="281" mass="31645">MPAFEKTRGIIDCKSWGSVDFASLRVHVLILERGAATCLERFPLIQGNRMRRYDSLQQICDAVKSCHKLSHVHGDIKPENIVCIDTPYPMLKLIDFDNATPLGQNMLKHCTPENCPPEMAAFILGHTTGPVVAHTSFDVWCAAVLTLKIFFKGDQLLEFMHLSEHDDILRVIAHPDFSFQRSLEETNLKPVQRERLAKCLEVDPARRGTLGDLLAIIPVTENENSRDLASVTSQLNQMNRNFGELSFNVESSRVIVEQSYEAITATLAKVLETKEDLMRAI</sequence>
<dbReference type="GO" id="GO:0044773">
    <property type="term" value="P:mitotic DNA damage checkpoint signaling"/>
    <property type="evidence" value="ECO:0007669"/>
    <property type="project" value="TreeGrafter"/>
</dbReference>
<protein>
    <recommendedName>
        <fullName evidence="1">Protein kinase domain-containing protein</fullName>
    </recommendedName>
</protein>
<dbReference type="GO" id="GO:0004674">
    <property type="term" value="F:protein serine/threonine kinase activity"/>
    <property type="evidence" value="ECO:0007669"/>
    <property type="project" value="TreeGrafter"/>
</dbReference>
<comment type="caution">
    <text evidence="2">The sequence shown here is derived from an EMBL/GenBank/DDBJ whole genome shotgun (WGS) entry which is preliminary data.</text>
</comment>
<dbReference type="PROSITE" id="PS50011">
    <property type="entry name" value="PROTEIN_KINASE_DOM"/>
    <property type="match status" value="1"/>
</dbReference>
<evidence type="ECO:0000259" key="1">
    <source>
        <dbReference type="PROSITE" id="PS50011"/>
    </source>
</evidence>
<dbReference type="SMART" id="SM00220">
    <property type="entry name" value="S_TKc"/>
    <property type="match status" value="1"/>
</dbReference>
<dbReference type="GO" id="GO:0005524">
    <property type="term" value="F:ATP binding"/>
    <property type="evidence" value="ECO:0007669"/>
    <property type="project" value="InterPro"/>
</dbReference>
<accession>A0A6A4YZ43</accession>
<dbReference type="Gene3D" id="1.10.510.10">
    <property type="entry name" value="Transferase(Phosphotransferase) domain 1"/>
    <property type="match status" value="1"/>
</dbReference>
<evidence type="ECO:0000313" key="2">
    <source>
        <dbReference type="EMBL" id="KAF0704261.1"/>
    </source>
</evidence>
<feature type="non-terminal residue" evidence="2">
    <location>
        <position position="281"/>
    </location>
</feature>
<dbReference type="GO" id="GO:0005737">
    <property type="term" value="C:cytoplasm"/>
    <property type="evidence" value="ECO:0007669"/>
    <property type="project" value="TreeGrafter"/>
</dbReference>
<name>A0A6A4YZ43_9STRA</name>